<dbReference type="Pfam" id="PF00108">
    <property type="entry name" value="Thiolase_N"/>
    <property type="match status" value="1"/>
</dbReference>
<dbReference type="Proteomes" id="UP001501004">
    <property type="component" value="Unassembled WGS sequence"/>
</dbReference>
<keyword evidence="8" id="KW-0576">Peroxisome</keyword>
<evidence type="ECO:0000256" key="8">
    <source>
        <dbReference type="ARBA" id="ARBA00023140"/>
    </source>
</evidence>
<evidence type="ECO:0000259" key="12">
    <source>
        <dbReference type="Pfam" id="PF00108"/>
    </source>
</evidence>
<dbReference type="PANTHER" id="PTHR43853">
    <property type="entry name" value="3-KETOACYL-COA THIOLASE, PEROXISOMAL"/>
    <property type="match status" value="1"/>
</dbReference>
<evidence type="ECO:0000313" key="14">
    <source>
        <dbReference type="EMBL" id="GAA3732481.1"/>
    </source>
</evidence>
<evidence type="ECO:0000259" key="13">
    <source>
        <dbReference type="Pfam" id="PF02803"/>
    </source>
</evidence>
<accession>A0ABP7F9I9</accession>
<dbReference type="InterPro" id="IPR050215">
    <property type="entry name" value="Thiolase-like_sf_Thiolase"/>
</dbReference>
<evidence type="ECO:0000313" key="15">
    <source>
        <dbReference type="Proteomes" id="UP001501004"/>
    </source>
</evidence>
<evidence type="ECO:0000256" key="2">
    <source>
        <dbReference type="ARBA" id="ARBA00005189"/>
    </source>
</evidence>
<comment type="similarity">
    <text evidence="3 11">Belongs to the thiolase-like superfamily. Thiolase family.</text>
</comment>
<evidence type="ECO:0000256" key="4">
    <source>
        <dbReference type="ARBA" id="ARBA00022679"/>
    </source>
</evidence>
<dbReference type="NCBIfam" id="NF005890">
    <property type="entry name" value="PRK07851.1"/>
    <property type="match status" value="1"/>
</dbReference>
<proteinExistence type="inferred from homology"/>
<gene>
    <name evidence="14" type="ORF">GCM10022239_06100</name>
</gene>
<evidence type="ECO:0000256" key="11">
    <source>
        <dbReference type="RuleBase" id="RU003557"/>
    </source>
</evidence>
<dbReference type="SUPFAM" id="SSF53901">
    <property type="entry name" value="Thiolase-like"/>
    <property type="match status" value="2"/>
</dbReference>
<dbReference type="InterPro" id="IPR002155">
    <property type="entry name" value="Thiolase"/>
</dbReference>
<evidence type="ECO:0000256" key="3">
    <source>
        <dbReference type="ARBA" id="ARBA00010982"/>
    </source>
</evidence>
<name>A0ABP7F9I9_9MICO</name>
<keyword evidence="4 11" id="KW-0808">Transferase</keyword>
<evidence type="ECO:0000256" key="5">
    <source>
        <dbReference type="ARBA" id="ARBA00022832"/>
    </source>
</evidence>
<evidence type="ECO:0000256" key="6">
    <source>
        <dbReference type="ARBA" id="ARBA00022946"/>
    </source>
</evidence>
<dbReference type="InterPro" id="IPR020616">
    <property type="entry name" value="Thiolase_N"/>
</dbReference>
<organism evidence="14 15">
    <name type="scientific">Leifsonella bigeumensis</name>
    <dbReference type="NCBI Taxonomy" id="433643"/>
    <lineage>
        <taxon>Bacteria</taxon>
        <taxon>Bacillati</taxon>
        <taxon>Actinomycetota</taxon>
        <taxon>Actinomycetes</taxon>
        <taxon>Micrococcales</taxon>
        <taxon>Microbacteriaceae</taxon>
        <taxon>Leifsonella</taxon>
    </lineage>
</organism>
<dbReference type="CDD" id="cd00751">
    <property type="entry name" value="thiolase"/>
    <property type="match status" value="1"/>
</dbReference>
<dbReference type="PANTHER" id="PTHR43853:SF8">
    <property type="entry name" value="3-KETOACYL-COA THIOLASE, PEROXISOMAL"/>
    <property type="match status" value="1"/>
</dbReference>
<evidence type="ECO:0000256" key="7">
    <source>
        <dbReference type="ARBA" id="ARBA00023098"/>
    </source>
</evidence>
<keyword evidence="7" id="KW-0443">Lipid metabolism</keyword>
<keyword evidence="6" id="KW-0809">Transit peptide</keyword>
<dbReference type="InterPro" id="IPR020615">
    <property type="entry name" value="Thiolase_acyl_enz_int_AS"/>
</dbReference>
<dbReference type="InterPro" id="IPR020613">
    <property type="entry name" value="Thiolase_CS"/>
</dbReference>
<evidence type="ECO:0000256" key="9">
    <source>
        <dbReference type="ARBA" id="ARBA00023315"/>
    </source>
</evidence>
<feature type="domain" description="Thiolase N-terminal" evidence="12">
    <location>
        <begin position="8"/>
        <end position="278"/>
    </location>
</feature>
<dbReference type="RefSeq" id="WP_344753589.1">
    <property type="nucleotide sequence ID" value="NZ_BAABAE010000002.1"/>
</dbReference>
<dbReference type="InterPro" id="IPR016039">
    <property type="entry name" value="Thiolase-like"/>
</dbReference>
<comment type="subcellular location">
    <subcellularLocation>
        <location evidence="1">Peroxisome</location>
    </subcellularLocation>
</comment>
<keyword evidence="5" id="KW-0276">Fatty acid metabolism</keyword>
<keyword evidence="9 11" id="KW-0012">Acyltransferase</keyword>
<evidence type="ECO:0000256" key="1">
    <source>
        <dbReference type="ARBA" id="ARBA00004275"/>
    </source>
</evidence>
<sequence length="414" mass="43438">MSTPSATVIVAARRSPIGRAYKGSLREVRPDDLLVQMLQAALDDVPALDPAEVEDLIVGCGLPGGSQGYNIARVAAVMLGHDDMPGTTVTRYCASSVQALRMAHHAIQSGEGEVFLVGGVESLSFLRQGSPDDMPDSRNPLFADAQARTVERSGADAPDWDDPRDSGHVPDIYIPMGQTAENVAQVYGIDRAAQDAYALRSQTLVREGVESGFFAHEITPVRLADGTLVSADDSPRPTTTLEGLAALDPVFRPAGTVTAGNACPLNDGAAALVVMSEERARSLGLQPLAEVVATGVSALSAEIMGMGPVDAIRSVVGRAGLSLDDIDRIDINEAFAAQVIACIRELGVDPDRVNSRGGSLAMGHPFGMTGARMVTSLLNTMSQGGDRYGIVSMCVAGGQGMAVLLRNRQEEEDQ</sequence>
<feature type="domain" description="Thiolase C-terminal" evidence="13">
    <location>
        <begin position="286"/>
        <end position="406"/>
    </location>
</feature>
<dbReference type="EMBL" id="BAABAE010000002">
    <property type="protein sequence ID" value="GAA3732481.1"/>
    <property type="molecule type" value="Genomic_DNA"/>
</dbReference>
<dbReference type="PROSITE" id="PS00098">
    <property type="entry name" value="THIOLASE_1"/>
    <property type="match status" value="1"/>
</dbReference>
<dbReference type="InterPro" id="IPR020610">
    <property type="entry name" value="Thiolase_AS"/>
</dbReference>
<dbReference type="NCBIfam" id="TIGR01930">
    <property type="entry name" value="AcCoA-C-Actrans"/>
    <property type="match status" value="1"/>
</dbReference>
<comment type="caution">
    <text evidence="14">The sequence shown here is derived from an EMBL/GenBank/DDBJ whole genome shotgun (WGS) entry which is preliminary data.</text>
</comment>
<keyword evidence="15" id="KW-1185">Reference proteome</keyword>
<comment type="pathway">
    <text evidence="2">Lipid metabolism.</text>
</comment>
<dbReference type="InterPro" id="IPR020617">
    <property type="entry name" value="Thiolase_C"/>
</dbReference>
<dbReference type="Gene3D" id="3.40.47.10">
    <property type="match status" value="1"/>
</dbReference>
<evidence type="ECO:0000256" key="10">
    <source>
        <dbReference type="ARBA" id="ARBA00024073"/>
    </source>
</evidence>
<dbReference type="Pfam" id="PF02803">
    <property type="entry name" value="Thiolase_C"/>
    <property type="match status" value="1"/>
</dbReference>
<dbReference type="PROSITE" id="PS00099">
    <property type="entry name" value="THIOLASE_3"/>
    <property type="match status" value="1"/>
</dbReference>
<dbReference type="PROSITE" id="PS00737">
    <property type="entry name" value="THIOLASE_2"/>
    <property type="match status" value="1"/>
</dbReference>
<reference evidence="15" key="1">
    <citation type="journal article" date="2019" name="Int. J. Syst. Evol. Microbiol.">
        <title>The Global Catalogue of Microorganisms (GCM) 10K type strain sequencing project: providing services to taxonomists for standard genome sequencing and annotation.</title>
        <authorList>
            <consortium name="The Broad Institute Genomics Platform"/>
            <consortium name="The Broad Institute Genome Sequencing Center for Infectious Disease"/>
            <person name="Wu L."/>
            <person name="Ma J."/>
        </authorList>
    </citation>
    <scope>NUCLEOTIDE SEQUENCE [LARGE SCALE GENOMIC DNA]</scope>
    <source>
        <strain evidence="15">JCM 16949</strain>
    </source>
</reference>
<dbReference type="EC" id="2.3.1.16" evidence="10"/>
<dbReference type="PIRSF" id="PIRSF000429">
    <property type="entry name" value="Ac-CoA_Ac_transf"/>
    <property type="match status" value="1"/>
</dbReference>
<protein>
    <recommendedName>
        <fullName evidence="10">acetyl-CoA C-acyltransferase</fullName>
        <ecNumber evidence="10">2.3.1.16</ecNumber>
    </recommendedName>
</protein>